<reference evidence="1" key="1">
    <citation type="journal article" date="2014" name="Front. Microbiol.">
        <title>High frequency of phylogenetically diverse reductive dehalogenase-homologous genes in deep subseafloor sedimentary metagenomes.</title>
        <authorList>
            <person name="Kawai M."/>
            <person name="Futagami T."/>
            <person name="Toyoda A."/>
            <person name="Takaki Y."/>
            <person name="Nishi S."/>
            <person name="Hori S."/>
            <person name="Arai W."/>
            <person name="Tsubouchi T."/>
            <person name="Morono Y."/>
            <person name="Uchiyama I."/>
            <person name="Ito T."/>
            <person name="Fujiyama A."/>
            <person name="Inagaki F."/>
            <person name="Takami H."/>
        </authorList>
    </citation>
    <scope>NUCLEOTIDE SEQUENCE</scope>
    <source>
        <strain evidence="1">Expedition CK06-06</strain>
    </source>
</reference>
<dbReference type="AlphaFoldDB" id="X0Y7H3"/>
<dbReference type="SUPFAM" id="SSF109755">
    <property type="entry name" value="PhoU-like"/>
    <property type="match status" value="1"/>
</dbReference>
<name>X0Y7H3_9ZZZZ</name>
<evidence type="ECO:0008006" key="2">
    <source>
        <dbReference type="Google" id="ProtNLM"/>
    </source>
</evidence>
<comment type="caution">
    <text evidence="1">The sequence shown here is derived from an EMBL/GenBank/DDBJ whole genome shotgun (WGS) entry which is preliminary data.</text>
</comment>
<proteinExistence type="predicted"/>
<organism evidence="1">
    <name type="scientific">marine sediment metagenome</name>
    <dbReference type="NCBI Taxonomy" id="412755"/>
    <lineage>
        <taxon>unclassified sequences</taxon>
        <taxon>metagenomes</taxon>
        <taxon>ecological metagenomes</taxon>
    </lineage>
</organism>
<dbReference type="EMBL" id="BARS01051362">
    <property type="protein sequence ID" value="GAG44663.1"/>
    <property type="molecule type" value="Genomic_DNA"/>
</dbReference>
<gene>
    <name evidence="1" type="ORF">S01H1_76527</name>
</gene>
<evidence type="ECO:0000313" key="1">
    <source>
        <dbReference type="EMBL" id="GAG44663.1"/>
    </source>
</evidence>
<dbReference type="InterPro" id="IPR038078">
    <property type="entry name" value="PhoU-like_sf"/>
</dbReference>
<sequence>INRLNQGICYPESGVIFLDLISNLERVGDHANNISLMVIDELSKS</sequence>
<protein>
    <recommendedName>
        <fullName evidence="2">PhoU domain-containing protein</fullName>
    </recommendedName>
</protein>
<dbReference type="Gene3D" id="1.20.58.220">
    <property type="entry name" value="Phosphate transport system protein phou homolog 2, domain 2"/>
    <property type="match status" value="1"/>
</dbReference>
<accession>X0Y7H3</accession>
<feature type="non-terminal residue" evidence="1">
    <location>
        <position position="1"/>
    </location>
</feature>